<evidence type="ECO:0000313" key="1">
    <source>
        <dbReference type="EMBL" id="ACZ08767.1"/>
    </source>
</evidence>
<sequence>MFLLLLVFSMQIYSSPFTEADKKEVLKQFSELQNALKRKNASALSTYVSYPLKDGNIKTVIWKSSSDFIKDFRDPENYVFSHLDELKVNSASGQIDNVEEKLLERGGEGGDKFMEITGKFITSSDDEAEFYYGASGISKNDDLFVVTVSVYDDMFDGSSYYIFILSGNKLKLVSYLQLP</sequence>
<reference evidence="2" key="1">
    <citation type="submission" date="2009-09" db="EMBL/GenBank/DDBJ databases">
        <title>The complete chromosome of Sebaldella termitidis ATCC 33386.</title>
        <authorList>
            <consortium name="US DOE Joint Genome Institute (JGI-PGF)"/>
            <person name="Lucas S."/>
            <person name="Copeland A."/>
            <person name="Lapidus A."/>
            <person name="Glavina del Rio T."/>
            <person name="Dalin E."/>
            <person name="Tice H."/>
            <person name="Bruce D."/>
            <person name="Goodwin L."/>
            <person name="Pitluck S."/>
            <person name="Kyrpides N."/>
            <person name="Mavromatis K."/>
            <person name="Ivanova N."/>
            <person name="Mikhailova N."/>
            <person name="Sims D."/>
            <person name="Meincke L."/>
            <person name="Brettin T."/>
            <person name="Detter J.C."/>
            <person name="Han C."/>
            <person name="Larimer F."/>
            <person name="Land M."/>
            <person name="Hauser L."/>
            <person name="Markowitz V."/>
            <person name="Cheng J.F."/>
            <person name="Hugenholtz P."/>
            <person name="Woyke T."/>
            <person name="Wu D."/>
            <person name="Eisen J.A."/>
        </authorList>
    </citation>
    <scope>NUCLEOTIDE SEQUENCE [LARGE SCALE GENOMIC DNA]</scope>
    <source>
        <strain evidence="2">ATCC 33386 / NCTC 11300</strain>
    </source>
</reference>
<dbReference type="EMBL" id="CP001739">
    <property type="protein sequence ID" value="ACZ08767.1"/>
    <property type="molecule type" value="Genomic_DNA"/>
</dbReference>
<organism evidence="1 2">
    <name type="scientific">Sebaldella termitidis (strain ATCC 33386 / NCTC 11300)</name>
    <dbReference type="NCBI Taxonomy" id="526218"/>
    <lineage>
        <taxon>Bacteria</taxon>
        <taxon>Fusobacteriati</taxon>
        <taxon>Fusobacteriota</taxon>
        <taxon>Fusobacteriia</taxon>
        <taxon>Fusobacteriales</taxon>
        <taxon>Leptotrichiaceae</taxon>
        <taxon>Sebaldella</taxon>
    </lineage>
</organism>
<accession>D1AJ79</accession>
<dbReference type="Proteomes" id="UP000000845">
    <property type="component" value="Chromosome"/>
</dbReference>
<dbReference type="HOGENOM" id="CLU_1502453_0_0_0"/>
<protein>
    <submittedName>
        <fullName evidence="1">Uncharacterized protein</fullName>
    </submittedName>
</protein>
<dbReference type="AlphaFoldDB" id="D1AJ79"/>
<keyword evidence="2" id="KW-1185">Reference proteome</keyword>
<dbReference type="STRING" id="526218.Sterm_1910"/>
<name>D1AJ79_SEBTE</name>
<gene>
    <name evidence="1" type="ordered locus">Sterm_1910</name>
</gene>
<evidence type="ECO:0000313" key="2">
    <source>
        <dbReference type="Proteomes" id="UP000000845"/>
    </source>
</evidence>
<proteinExistence type="predicted"/>
<reference evidence="1 2" key="2">
    <citation type="journal article" date="2010" name="Stand. Genomic Sci.">
        <title>Complete genome sequence of Sebaldella termitidis type strain (NCTC 11300).</title>
        <authorList>
            <person name="Harmon-Smith M."/>
            <person name="Celia L."/>
            <person name="Chertkov O."/>
            <person name="Lapidus A."/>
            <person name="Copeland A."/>
            <person name="Glavina Del Rio T."/>
            <person name="Nolan M."/>
            <person name="Lucas S."/>
            <person name="Tice H."/>
            <person name="Cheng J.F."/>
            <person name="Han C."/>
            <person name="Detter J.C."/>
            <person name="Bruce D."/>
            <person name="Goodwin L."/>
            <person name="Pitluck S."/>
            <person name="Pati A."/>
            <person name="Liolios K."/>
            <person name="Ivanova N."/>
            <person name="Mavromatis K."/>
            <person name="Mikhailova N."/>
            <person name="Chen A."/>
            <person name="Palaniappan K."/>
            <person name="Land M."/>
            <person name="Hauser L."/>
            <person name="Chang Y.J."/>
            <person name="Jeffries C.D."/>
            <person name="Brettin T."/>
            <person name="Goker M."/>
            <person name="Beck B."/>
            <person name="Bristow J."/>
            <person name="Eisen J.A."/>
            <person name="Markowitz V."/>
            <person name="Hugenholtz P."/>
            <person name="Kyrpides N.C."/>
            <person name="Klenk H.P."/>
            <person name="Chen F."/>
        </authorList>
    </citation>
    <scope>NUCLEOTIDE SEQUENCE [LARGE SCALE GENOMIC DNA]</scope>
    <source>
        <strain evidence="2">ATCC 33386 / NCTC 11300</strain>
    </source>
</reference>
<dbReference type="KEGG" id="str:Sterm_1910"/>